<organism evidence="1 2">
    <name type="scientific">Hyaloperonospora brassicae</name>
    <name type="common">Brassica downy mildew</name>
    <name type="synonym">Peronospora brassicae</name>
    <dbReference type="NCBI Taxonomy" id="162125"/>
    <lineage>
        <taxon>Eukaryota</taxon>
        <taxon>Sar</taxon>
        <taxon>Stramenopiles</taxon>
        <taxon>Oomycota</taxon>
        <taxon>Peronosporomycetes</taxon>
        <taxon>Peronosporales</taxon>
        <taxon>Peronosporaceae</taxon>
        <taxon>Hyaloperonospora</taxon>
    </lineage>
</organism>
<proteinExistence type="predicted"/>
<accession>A0AAV0TJ58</accession>
<dbReference type="Proteomes" id="UP001162031">
    <property type="component" value="Unassembled WGS sequence"/>
</dbReference>
<comment type="caution">
    <text evidence="1">The sequence shown here is derived from an EMBL/GenBank/DDBJ whole genome shotgun (WGS) entry which is preliminary data.</text>
</comment>
<sequence>MASDHKAVIGDKVWMAGNNVEGLDAVALEQFTIAVEDAGKALICMDADDDLRAVFSPSQTPHAKSLTVLGEAGRHGACDRVWKVADNTAATTTTYAVAERLERAVSTAVGVLPPHRSPDIPW</sequence>
<protein>
    <submittedName>
        <fullName evidence="1">Uncharacterized protein</fullName>
    </submittedName>
</protein>
<dbReference type="AlphaFoldDB" id="A0AAV0TJ58"/>
<evidence type="ECO:0000313" key="2">
    <source>
        <dbReference type="Proteomes" id="UP001162031"/>
    </source>
</evidence>
<dbReference type="EMBL" id="CANTFL010000455">
    <property type="protein sequence ID" value="CAI5722833.1"/>
    <property type="molecule type" value="Genomic_DNA"/>
</dbReference>
<gene>
    <name evidence="1" type="ORF">HBR001_LOCUS2966</name>
</gene>
<keyword evidence="2" id="KW-1185">Reference proteome</keyword>
<reference evidence="1" key="1">
    <citation type="submission" date="2022-12" db="EMBL/GenBank/DDBJ databases">
        <authorList>
            <person name="Webb A."/>
        </authorList>
    </citation>
    <scope>NUCLEOTIDE SEQUENCE</scope>
    <source>
        <strain evidence="1">Hp1</strain>
    </source>
</reference>
<evidence type="ECO:0000313" key="1">
    <source>
        <dbReference type="EMBL" id="CAI5722833.1"/>
    </source>
</evidence>
<name>A0AAV0TJ58_HYABA</name>